<gene>
    <name evidence="1" type="ORF">C8J55DRAFT_484885</name>
</gene>
<evidence type="ECO:0000313" key="1">
    <source>
        <dbReference type="EMBL" id="KAJ4493463.1"/>
    </source>
</evidence>
<proteinExistence type="predicted"/>
<name>A0A9W9AYA3_9AGAR</name>
<sequence>MVPATSRGCDESMTNENCEKLDDVKGLVPYATIWNAKKLIGHRHAATSSIPFHPYRIVHRGQESPLARVRVTCFHVQRQYQRTNDILNNILTWRNYDSDVSWVSRLNTGIQLDPFTRLEYTADHFIIREPAQCCKWMVGWVEEVVLLHKHLQHGWRASQCKSDACSKLRLASSPGCNSHQDIIAPRLITSRIGSSSSAGPTSGRPLGLEAWKTMKEPGRA</sequence>
<dbReference type="AlphaFoldDB" id="A0A9W9AYA3"/>
<accession>A0A9W9AYA3</accession>
<dbReference type="Proteomes" id="UP001150238">
    <property type="component" value="Unassembled WGS sequence"/>
</dbReference>
<comment type="caution">
    <text evidence="1">The sequence shown here is derived from an EMBL/GenBank/DDBJ whole genome shotgun (WGS) entry which is preliminary data.</text>
</comment>
<evidence type="ECO:0000313" key="2">
    <source>
        <dbReference type="Proteomes" id="UP001150238"/>
    </source>
</evidence>
<reference evidence="1" key="2">
    <citation type="journal article" date="2023" name="Proc. Natl. Acad. Sci. U.S.A.">
        <title>A global phylogenomic analysis of the shiitake genus Lentinula.</title>
        <authorList>
            <person name="Sierra-Patev S."/>
            <person name="Min B."/>
            <person name="Naranjo-Ortiz M."/>
            <person name="Looney B."/>
            <person name="Konkel Z."/>
            <person name="Slot J.C."/>
            <person name="Sakamoto Y."/>
            <person name="Steenwyk J.L."/>
            <person name="Rokas A."/>
            <person name="Carro J."/>
            <person name="Camarero S."/>
            <person name="Ferreira P."/>
            <person name="Molpeceres G."/>
            <person name="Ruiz-Duenas F.J."/>
            <person name="Serrano A."/>
            <person name="Henrissat B."/>
            <person name="Drula E."/>
            <person name="Hughes K.W."/>
            <person name="Mata J.L."/>
            <person name="Ishikawa N.K."/>
            <person name="Vargas-Isla R."/>
            <person name="Ushijima S."/>
            <person name="Smith C.A."/>
            <person name="Donoghue J."/>
            <person name="Ahrendt S."/>
            <person name="Andreopoulos W."/>
            <person name="He G."/>
            <person name="LaButti K."/>
            <person name="Lipzen A."/>
            <person name="Ng V."/>
            <person name="Riley R."/>
            <person name="Sandor L."/>
            <person name="Barry K."/>
            <person name="Martinez A.T."/>
            <person name="Xiao Y."/>
            <person name="Gibbons J.G."/>
            <person name="Terashima K."/>
            <person name="Grigoriev I.V."/>
            <person name="Hibbett D."/>
        </authorList>
    </citation>
    <scope>NUCLEOTIDE SEQUENCE</scope>
    <source>
        <strain evidence="1">Sp2 HRB7682 ss15</strain>
    </source>
</reference>
<protein>
    <submittedName>
        <fullName evidence="1">Uncharacterized protein</fullName>
    </submittedName>
</protein>
<organism evidence="1 2">
    <name type="scientific">Lentinula lateritia</name>
    <dbReference type="NCBI Taxonomy" id="40482"/>
    <lineage>
        <taxon>Eukaryota</taxon>
        <taxon>Fungi</taxon>
        <taxon>Dikarya</taxon>
        <taxon>Basidiomycota</taxon>
        <taxon>Agaricomycotina</taxon>
        <taxon>Agaricomycetes</taxon>
        <taxon>Agaricomycetidae</taxon>
        <taxon>Agaricales</taxon>
        <taxon>Marasmiineae</taxon>
        <taxon>Omphalotaceae</taxon>
        <taxon>Lentinula</taxon>
    </lineage>
</organism>
<reference evidence="1" key="1">
    <citation type="submission" date="2022-08" db="EMBL/GenBank/DDBJ databases">
        <authorList>
            <consortium name="DOE Joint Genome Institute"/>
            <person name="Min B."/>
            <person name="Riley R."/>
            <person name="Sierra-Patev S."/>
            <person name="Naranjo-Ortiz M."/>
            <person name="Looney B."/>
            <person name="Konkel Z."/>
            <person name="Slot J.C."/>
            <person name="Sakamoto Y."/>
            <person name="Steenwyk J.L."/>
            <person name="Rokas A."/>
            <person name="Carro J."/>
            <person name="Camarero S."/>
            <person name="Ferreira P."/>
            <person name="Molpeceres G."/>
            <person name="Ruiz-Duenas F.J."/>
            <person name="Serrano A."/>
            <person name="Henrissat B."/>
            <person name="Drula E."/>
            <person name="Hughes K.W."/>
            <person name="Mata J.L."/>
            <person name="Ishikawa N.K."/>
            <person name="Vargas-Isla R."/>
            <person name="Ushijima S."/>
            <person name="Smith C.A."/>
            <person name="Ahrendt S."/>
            <person name="Andreopoulos W."/>
            <person name="He G."/>
            <person name="Labutti K."/>
            <person name="Lipzen A."/>
            <person name="Ng V."/>
            <person name="Sandor L."/>
            <person name="Barry K."/>
            <person name="Martinez A.T."/>
            <person name="Xiao Y."/>
            <person name="Gibbons J.G."/>
            <person name="Terashima K."/>
            <person name="Hibbett D.S."/>
            <person name="Grigoriev I.V."/>
        </authorList>
    </citation>
    <scope>NUCLEOTIDE SEQUENCE</scope>
    <source>
        <strain evidence="1">Sp2 HRB7682 ss15</strain>
    </source>
</reference>
<dbReference type="EMBL" id="JANVFS010000003">
    <property type="protein sequence ID" value="KAJ4493463.1"/>
    <property type="molecule type" value="Genomic_DNA"/>
</dbReference>